<dbReference type="EMBL" id="CAJFCW020000001">
    <property type="protein sequence ID" value="CAG9086420.1"/>
    <property type="molecule type" value="Genomic_DNA"/>
</dbReference>
<dbReference type="AlphaFoldDB" id="A0A811JW43"/>
<reference evidence="2" key="1">
    <citation type="submission" date="2020-09" db="EMBL/GenBank/DDBJ databases">
        <authorList>
            <person name="Kikuchi T."/>
        </authorList>
    </citation>
    <scope>NUCLEOTIDE SEQUENCE</scope>
    <source>
        <strain evidence="2">SH1</strain>
    </source>
</reference>
<comment type="caution">
    <text evidence="2">The sequence shown here is derived from an EMBL/GenBank/DDBJ whole genome shotgun (WGS) entry which is preliminary data.</text>
</comment>
<proteinExistence type="predicted"/>
<feature type="signal peptide" evidence="1">
    <location>
        <begin position="1"/>
        <end position="20"/>
    </location>
</feature>
<dbReference type="Proteomes" id="UP000783686">
    <property type="component" value="Unassembled WGS sequence"/>
</dbReference>
<keyword evidence="3" id="KW-1185">Reference proteome</keyword>
<keyword evidence="1" id="KW-0732">Signal</keyword>
<evidence type="ECO:0000256" key="1">
    <source>
        <dbReference type="SAM" id="SignalP"/>
    </source>
</evidence>
<organism evidence="2 3">
    <name type="scientific">Bursaphelenchus okinawaensis</name>
    <dbReference type="NCBI Taxonomy" id="465554"/>
    <lineage>
        <taxon>Eukaryota</taxon>
        <taxon>Metazoa</taxon>
        <taxon>Ecdysozoa</taxon>
        <taxon>Nematoda</taxon>
        <taxon>Chromadorea</taxon>
        <taxon>Rhabditida</taxon>
        <taxon>Tylenchina</taxon>
        <taxon>Tylenchomorpha</taxon>
        <taxon>Aphelenchoidea</taxon>
        <taxon>Aphelenchoididae</taxon>
        <taxon>Bursaphelenchus</taxon>
    </lineage>
</organism>
<evidence type="ECO:0000313" key="2">
    <source>
        <dbReference type="EMBL" id="CAD5207679.1"/>
    </source>
</evidence>
<sequence length="212" mass="24797">MFKILFFLLLVACLGIGATGTVLTYFENLEVGCFPPSLEDKKKHFLMLSDKELLWNPNNNVTDATFTFKFISPLNEDTVIDYGIAVEKLKRVLPNLRIINFQGIVIQGTFSDNINEFSKWAHQTYQQVLEHAKKLTFLCKSAKYTVARFFFTVIIPRQMCDSYTMYEDCQWLRQRILLEFHDVRSFIVYEDATLVNIKHNIIGTDFQFMINF</sequence>
<dbReference type="Proteomes" id="UP000614601">
    <property type="component" value="Unassembled WGS sequence"/>
</dbReference>
<dbReference type="EMBL" id="CAJFDH010000001">
    <property type="protein sequence ID" value="CAD5207679.1"/>
    <property type="molecule type" value="Genomic_DNA"/>
</dbReference>
<dbReference type="OrthoDB" id="10384924at2759"/>
<feature type="chain" id="PRO_5035594515" evidence="1">
    <location>
        <begin position="21"/>
        <end position="212"/>
    </location>
</feature>
<evidence type="ECO:0000313" key="3">
    <source>
        <dbReference type="Proteomes" id="UP000614601"/>
    </source>
</evidence>
<name>A0A811JW43_9BILA</name>
<protein>
    <submittedName>
        <fullName evidence="2">Uncharacterized protein</fullName>
    </submittedName>
</protein>
<gene>
    <name evidence="2" type="ORF">BOKJ2_LOCUS2318</name>
</gene>
<accession>A0A811JW43</accession>